<organism evidence="1 2">
    <name type="scientific">Actinocatenispora sera</name>
    <dbReference type="NCBI Taxonomy" id="390989"/>
    <lineage>
        <taxon>Bacteria</taxon>
        <taxon>Bacillati</taxon>
        <taxon>Actinomycetota</taxon>
        <taxon>Actinomycetes</taxon>
        <taxon>Micromonosporales</taxon>
        <taxon>Micromonosporaceae</taxon>
        <taxon>Actinocatenispora</taxon>
    </lineage>
</organism>
<protein>
    <recommendedName>
        <fullName evidence="3">TFIIB-type zinc ribbon-containing protein</fullName>
    </recommendedName>
</protein>
<keyword evidence="2" id="KW-1185">Reference proteome</keyword>
<name>A0A810L020_9ACTN</name>
<dbReference type="Proteomes" id="UP000680750">
    <property type="component" value="Chromosome"/>
</dbReference>
<dbReference type="KEGG" id="aser:Asera_28810"/>
<proteinExistence type="predicted"/>
<evidence type="ECO:0000313" key="2">
    <source>
        <dbReference type="Proteomes" id="UP000680750"/>
    </source>
</evidence>
<gene>
    <name evidence="1" type="ORF">Asera_28810</name>
</gene>
<accession>A0A810L020</accession>
<sequence>MSLEALAEYPVHVVCPGCRGRAEVAPWLGDQAPDRYSDRWPRRLSCRACGHVRDSPGAGPVTYSCQGGGGPSDPYFHQPLWLRERCCGQTLWAFNEAHLDVLEGYVGARLRERGDVGGLTMLARLPGWLKSAKNRGEILRVIDRLRATLPAPLVAEISNPQRSRRHRRRARQFLQPAGHAGRRGLLLRAAPPTG</sequence>
<dbReference type="AlphaFoldDB" id="A0A810L020"/>
<dbReference type="EMBL" id="AP023354">
    <property type="protein sequence ID" value="BCJ28773.1"/>
    <property type="molecule type" value="Genomic_DNA"/>
</dbReference>
<evidence type="ECO:0008006" key="3">
    <source>
        <dbReference type="Google" id="ProtNLM"/>
    </source>
</evidence>
<evidence type="ECO:0000313" key="1">
    <source>
        <dbReference type="EMBL" id="BCJ28773.1"/>
    </source>
</evidence>
<reference evidence="1" key="1">
    <citation type="submission" date="2020-08" db="EMBL/GenBank/DDBJ databases">
        <title>Whole genome shotgun sequence of Actinocatenispora sera NBRC 101916.</title>
        <authorList>
            <person name="Komaki H."/>
            <person name="Tamura T."/>
        </authorList>
    </citation>
    <scope>NUCLEOTIDE SEQUENCE</scope>
    <source>
        <strain evidence="1">NBRC 101916</strain>
    </source>
</reference>